<feature type="compositionally biased region" description="Basic residues" evidence="1">
    <location>
        <begin position="753"/>
        <end position="774"/>
    </location>
</feature>
<organism evidence="2 3">
    <name type="scientific">Ogataea philodendri</name>
    <dbReference type="NCBI Taxonomy" id="1378263"/>
    <lineage>
        <taxon>Eukaryota</taxon>
        <taxon>Fungi</taxon>
        <taxon>Dikarya</taxon>
        <taxon>Ascomycota</taxon>
        <taxon>Saccharomycotina</taxon>
        <taxon>Pichiomycetes</taxon>
        <taxon>Pichiales</taxon>
        <taxon>Pichiaceae</taxon>
        <taxon>Ogataea</taxon>
    </lineage>
</organism>
<reference evidence="2" key="1">
    <citation type="journal article" date="2021" name="Open Biol.">
        <title>Shared evolutionary footprints suggest mitochondrial oxidative damage underlies multiple complex I losses in fungi.</title>
        <authorList>
            <person name="Schikora-Tamarit M.A."/>
            <person name="Marcet-Houben M."/>
            <person name="Nosek J."/>
            <person name="Gabaldon T."/>
        </authorList>
    </citation>
    <scope>NUCLEOTIDE SEQUENCE</scope>
    <source>
        <strain evidence="2">CBS6075</strain>
    </source>
</reference>
<evidence type="ECO:0000313" key="2">
    <source>
        <dbReference type="EMBL" id="KAH3668740.1"/>
    </source>
</evidence>
<feature type="region of interest" description="Disordered" evidence="1">
    <location>
        <begin position="309"/>
        <end position="487"/>
    </location>
</feature>
<feature type="compositionally biased region" description="Basic and acidic residues" evidence="1">
    <location>
        <begin position="529"/>
        <end position="544"/>
    </location>
</feature>
<feature type="compositionally biased region" description="Low complexity" evidence="1">
    <location>
        <begin position="673"/>
        <end position="682"/>
    </location>
</feature>
<dbReference type="EMBL" id="JAEUBE010000158">
    <property type="protein sequence ID" value="KAH3668740.1"/>
    <property type="molecule type" value="Genomic_DNA"/>
</dbReference>
<evidence type="ECO:0008006" key="4">
    <source>
        <dbReference type="Google" id="ProtNLM"/>
    </source>
</evidence>
<feature type="compositionally biased region" description="Basic and acidic residues" evidence="1">
    <location>
        <begin position="740"/>
        <end position="752"/>
    </location>
</feature>
<feature type="compositionally biased region" description="Polar residues" evidence="1">
    <location>
        <begin position="65"/>
        <end position="77"/>
    </location>
</feature>
<feature type="region of interest" description="Disordered" evidence="1">
    <location>
        <begin position="666"/>
        <end position="774"/>
    </location>
</feature>
<feature type="compositionally biased region" description="Polar residues" evidence="1">
    <location>
        <begin position="710"/>
        <end position="736"/>
    </location>
</feature>
<dbReference type="OrthoDB" id="3995697at2759"/>
<protein>
    <recommendedName>
        <fullName evidence="4">Eisosome protein SEG1</fullName>
    </recommendedName>
</protein>
<feature type="compositionally biased region" description="Low complexity" evidence="1">
    <location>
        <begin position="309"/>
        <end position="325"/>
    </location>
</feature>
<accession>A0A9P8PBX4</accession>
<gene>
    <name evidence="2" type="ORF">OGAPHI_002495</name>
</gene>
<feature type="compositionally biased region" description="Polar residues" evidence="1">
    <location>
        <begin position="109"/>
        <end position="134"/>
    </location>
</feature>
<feature type="region of interest" description="Disordered" evidence="1">
    <location>
        <begin position="508"/>
        <end position="610"/>
    </location>
</feature>
<feature type="compositionally biased region" description="Polar residues" evidence="1">
    <location>
        <begin position="207"/>
        <end position="225"/>
    </location>
</feature>
<feature type="compositionally biased region" description="Low complexity" evidence="1">
    <location>
        <begin position="477"/>
        <end position="487"/>
    </location>
</feature>
<keyword evidence="3" id="KW-1185">Reference proteome</keyword>
<comment type="caution">
    <text evidence="2">The sequence shown here is derived from an EMBL/GenBank/DDBJ whole genome shotgun (WGS) entry which is preliminary data.</text>
</comment>
<evidence type="ECO:0000256" key="1">
    <source>
        <dbReference type="SAM" id="MobiDB-lite"/>
    </source>
</evidence>
<dbReference type="GeneID" id="70234462"/>
<feature type="region of interest" description="Disordered" evidence="1">
    <location>
        <begin position="187"/>
        <end position="276"/>
    </location>
</feature>
<dbReference type="AlphaFoldDB" id="A0A9P8PBX4"/>
<dbReference type="Proteomes" id="UP000769157">
    <property type="component" value="Unassembled WGS sequence"/>
</dbReference>
<feature type="compositionally biased region" description="Polar residues" evidence="1">
    <location>
        <begin position="393"/>
        <end position="404"/>
    </location>
</feature>
<feature type="region of interest" description="Disordered" evidence="1">
    <location>
        <begin position="1"/>
        <end position="145"/>
    </location>
</feature>
<evidence type="ECO:0000313" key="3">
    <source>
        <dbReference type="Proteomes" id="UP000769157"/>
    </source>
</evidence>
<proteinExistence type="predicted"/>
<name>A0A9P8PBX4_9ASCO</name>
<feature type="compositionally biased region" description="Polar residues" evidence="1">
    <location>
        <begin position="358"/>
        <end position="383"/>
    </location>
</feature>
<dbReference type="RefSeq" id="XP_046063154.1">
    <property type="nucleotide sequence ID" value="XM_046203370.1"/>
</dbReference>
<feature type="compositionally biased region" description="Polar residues" evidence="1">
    <location>
        <begin position="508"/>
        <end position="520"/>
    </location>
</feature>
<reference evidence="2" key="2">
    <citation type="submission" date="2021-01" db="EMBL/GenBank/DDBJ databases">
        <authorList>
            <person name="Schikora-Tamarit M.A."/>
        </authorList>
    </citation>
    <scope>NUCLEOTIDE SEQUENCE</scope>
    <source>
        <strain evidence="2">CBS6075</strain>
    </source>
</reference>
<sequence>MFSSRRLSRPAQPPPSAPNSGALAAATVIGKALKENDHKPGPLNLPRQPPRNTEAHRTASLLGSRRTSSVTSATNRPASRAGSFDHYPSSPVAQTRPIRSAHAAPKRAQSMTNISQRAQQNGRLHSLTGKNSTHYDGFDMDSPAASTQPRMVKKWVPSAHGLVCIEVPAEQPAQAAANARRVVARSASMNSLSSRARSQRFAPKTGPQLSQKKSVQSMHTQNNSMVVEPTIEEDESEEDKKAVEPSKSPEPQLQTIVVQPEIPHSNEIPDENTSTEFTDADRELAEQKLEALVRQKEQEILQAALQQQELEAAQSIGSISNDSSSLTKNPISDMSPVKSAISGSSGEYPELDLVNGYTGRSTDNLLSRATPDDSLTTATSNDVTLHDDETKTHVTSQDSSQSMAQRLRPTLGVQKPPQSPIAQQKDIEIPARSPKRPSISKLEDLGVSATSTPEKVPKQANDSPLAKRKSVLKNTHSSSKLSLNNMSASSSAYLSLATAENTRLNAMASSSSLNVSQQPRASPATKRFSQPEKPTRQSPADHKGMRLSMRATPVQAPRSRRDSTGGLPSNPSSPAHLVAATRAAKQHNPQQFETPPTPKKSEYKAAPKSEAQLRAAELYKKANEKPAHQESILNVQYVQQVGVKLERTSSFEKTYEAKRANRLTLREEPAFVQAQEQQQQQQPRGYQAPYKSRFNDSDSDLEFGGAPAPSNLNGKPSRNTLRSVSAEQPRTGQQAQPRFFSEHVSPEKAPEGKKKRFGKLRKLFGSKPVKAGKS</sequence>